<dbReference type="PANTHER" id="PTHR43792">
    <property type="entry name" value="GNAT FAMILY, PUTATIVE (AFU_ORTHOLOGUE AFUA_3G00765)-RELATED-RELATED"/>
    <property type="match status" value="1"/>
</dbReference>
<protein>
    <submittedName>
        <fullName evidence="2">GNAT family N-acetyltransferase</fullName>
    </submittedName>
</protein>
<gene>
    <name evidence="2" type="ORF">GO816_02520</name>
</gene>
<dbReference type="OrthoDB" id="9811523at2"/>
<dbReference type="InterPro" id="IPR051531">
    <property type="entry name" value="N-acetyltransferase"/>
</dbReference>
<evidence type="ECO:0000313" key="3">
    <source>
        <dbReference type="Proteomes" id="UP000434850"/>
    </source>
</evidence>
<reference evidence="2 3" key="1">
    <citation type="submission" date="2019-12" db="EMBL/GenBank/DDBJ databases">
        <title>Mucilaginibacter sp. HME9299 genome sequencing and assembly.</title>
        <authorList>
            <person name="Kang H."/>
            <person name="Kim H."/>
            <person name="Joh K."/>
        </authorList>
    </citation>
    <scope>NUCLEOTIDE SEQUENCE [LARGE SCALE GENOMIC DNA]</scope>
    <source>
        <strain evidence="2 3">HME9299</strain>
    </source>
</reference>
<dbReference type="Gene3D" id="3.40.630.30">
    <property type="match status" value="1"/>
</dbReference>
<dbReference type="PROSITE" id="PS51186">
    <property type="entry name" value="GNAT"/>
    <property type="match status" value="1"/>
</dbReference>
<comment type="caution">
    <text evidence="2">The sequence shown here is derived from an EMBL/GenBank/DDBJ whole genome shotgun (WGS) entry which is preliminary data.</text>
</comment>
<dbReference type="RefSeq" id="WP_157539773.1">
    <property type="nucleotide sequence ID" value="NZ_WQLA01000001.1"/>
</dbReference>
<dbReference type="SUPFAM" id="SSF55729">
    <property type="entry name" value="Acyl-CoA N-acyltransferases (Nat)"/>
    <property type="match status" value="1"/>
</dbReference>
<evidence type="ECO:0000313" key="2">
    <source>
        <dbReference type="EMBL" id="MVN89989.1"/>
    </source>
</evidence>
<sequence>MYNTQSKRLKLIPLAHHQLLLSINDWSKFEQSLDLNPSTPLIDEAFKIEMSEAMNKYWLPNTLAYPELYHWYTNWQIVLKSTNSIIGTIGFGGYPDDYGSTSIGYMIFKDKQGNGFATEALSAMLDWGFGFSILKKVKADTQTSNKASQRVLLKTGFKYTHIEGSTLYYEVTKDRFTQSNVNLTH</sequence>
<dbReference type="PANTHER" id="PTHR43792:SF13">
    <property type="entry name" value="ACETYLTRANSFERASE"/>
    <property type="match status" value="1"/>
</dbReference>
<feature type="domain" description="N-acetyltransferase" evidence="1">
    <location>
        <begin position="37"/>
        <end position="174"/>
    </location>
</feature>
<dbReference type="Proteomes" id="UP000434850">
    <property type="component" value="Unassembled WGS sequence"/>
</dbReference>
<dbReference type="GO" id="GO:0016747">
    <property type="term" value="F:acyltransferase activity, transferring groups other than amino-acyl groups"/>
    <property type="evidence" value="ECO:0007669"/>
    <property type="project" value="InterPro"/>
</dbReference>
<dbReference type="InterPro" id="IPR016181">
    <property type="entry name" value="Acyl_CoA_acyltransferase"/>
</dbReference>
<dbReference type="AlphaFoldDB" id="A0A6I4I945"/>
<organism evidence="2 3">
    <name type="scientific">Mucilaginibacter aquatilis</name>
    <dbReference type="NCBI Taxonomy" id="1517760"/>
    <lineage>
        <taxon>Bacteria</taxon>
        <taxon>Pseudomonadati</taxon>
        <taxon>Bacteroidota</taxon>
        <taxon>Sphingobacteriia</taxon>
        <taxon>Sphingobacteriales</taxon>
        <taxon>Sphingobacteriaceae</taxon>
        <taxon>Mucilaginibacter</taxon>
    </lineage>
</organism>
<evidence type="ECO:0000259" key="1">
    <source>
        <dbReference type="PROSITE" id="PS51186"/>
    </source>
</evidence>
<dbReference type="Pfam" id="PF13302">
    <property type="entry name" value="Acetyltransf_3"/>
    <property type="match status" value="1"/>
</dbReference>
<accession>A0A6I4I945</accession>
<keyword evidence="3" id="KW-1185">Reference proteome</keyword>
<dbReference type="InterPro" id="IPR000182">
    <property type="entry name" value="GNAT_dom"/>
</dbReference>
<name>A0A6I4I945_9SPHI</name>
<proteinExistence type="predicted"/>
<dbReference type="EMBL" id="WQLA01000001">
    <property type="protein sequence ID" value="MVN89989.1"/>
    <property type="molecule type" value="Genomic_DNA"/>
</dbReference>
<keyword evidence="2" id="KW-0808">Transferase</keyword>